<proteinExistence type="predicted"/>
<keyword evidence="1" id="KW-0472">Membrane</keyword>
<comment type="caution">
    <text evidence="2">The sequence shown here is derived from an EMBL/GenBank/DDBJ whole genome shotgun (WGS) entry which is preliminary data.</text>
</comment>
<evidence type="ECO:0000256" key="1">
    <source>
        <dbReference type="SAM" id="Phobius"/>
    </source>
</evidence>
<dbReference type="RefSeq" id="WP_185424261.1">
    <property type="nucleotide sequence ID" value="NZ_JAARRL010000002.1"/>
</dbReference>
<dbReference type="Proteomes" id="UP000564536">
    <property type="component" value="Unassembled WGS sequence"/>
</dbReference>
<gene>
    <name evidence="2" type="ORF">HB943_02010</name>
</gene>
<keyword evidence="1" id="KW-0812">Transmembrane</keyword>
<dbReference type="EMBL" id="JAARRL010000002">
    <property type="protein sequence ID" value="MBC1499361.1"/>
    <property type="molecule type" value="Genomic_DNA"/>
</dbReference>
<feature type="transmembrane region" description="Helical" evidence="1">
    <location>
        <begin position="28"/>
        <end position="50"/>
    </location>
</feature>
<keyword evidence="1" id="KW-1133">Transmembrane helix</keyword>
<accession>A0A841Z0P0</accession>
<dbReference type="AlphaFoldDB" id="A0A841Z0P0"/>
<evidence type="ECO:0000313" key="3">
    <source>
        <dbReference type="Proteomes" id="UP000564536"/>
    </source>
</evidence>
<evidence type="ECO:0000313" key="2">
    <source>
        <dbReference type="EMBL" id="MBC1499361.1"/>
    </source>
</evidence>
<protein>
    <submittedName>
        <fullName evidence="2">Uncharacterized protein</fullName>
    </submittedName>
</protein>
<sequence length="52" mass="5865">MLESIINFFFCGHEDENGDIKLAKDTKIWLLVIASVVLLSFVLVITITAINR</sequence>
<organism evidence="2 3">
    <name type="scientific">Listeria weihenstephanensis</name>
    <dbReference type="NCBI Taxonomy" id="1006155"/>
    <lineage>
        <taxon>Bacteria</taxon>
        <taxon>Bacillati</taxon>
        <taxon>Bacillota</taxon>
        <taxon>Bacilli</taxon>
        <taxon>Bacillales</taxon>
        <taxon>Listeriaceae</taxon>
        <taxon>Listeria</taxon>
    </lineage>
</organism>
<name>A0A841Z0P0_9LIST</name>
<reference evidence="2 3" key="1">
    <citation type="submission" date="2020-03" db="EMBL/GenBank/DDBJ databases">
        <title>Soil Listeria distribution.</title>
        <authorList>
            <person name="Liao J."/>
            <person name="Wiedmann M."/>
        </authorList>
    </citation>
    <scope>NUCLEOTIDE SEQUENCE [LARGE SCALE GENOMIC DNA]</scope>
    <source>
        <strain evidence="2 3">FSL L7-1523</strain>
    </source>
</reference>